<dbReference type="AlphaFoldDB" id="A0A3B0ZFQ5"/>
<protein>
    <submittedName>
        <fullName evidence="1">Uncharacterized protein</fullName>
    </submittedName>
</protein>
<gene>
    <name evidence="1" type="ORF">MNBD_GAMMA17-1436</name>
</gene>
<organism evidence="1">
    <name type="scientific">hydrothermal vent metagenome</name>
    <dbReference type="NCBI Taxonomy" id="652676"/>
    <lineage>
        <taxon>unclassified sequences</taxon>
        <taxon>metagenomes</taxon>
        <taxon>ecological metagenomes</taxon>
    </lineage>
</organism>
<reference evidence="1" key="1">
    <citation type="submission" date="2018-06" db="EMBL/GenBank/DDBJ databases">
        <authorList>
            <person name="Zhirakovskaya E."/>
        </authorList>
    </citation>
    <scope>NUCLEOTIDE SEQUENCE</scope>
</reference>
<accession>A0A3B0ZFQ5</accession>
<evidence type="ECO:0000313" key="1">
    <source>
        <dbReference type="EMBL" id="VAW90411.1"/>
    </source>
</evidence>
<name>A0A3B0ZFQ5_9ZZZZ</name>
<sequence length="43" mass="4820">MKKVKVKLSEVKAKIGRTNWADLKGISTNKANKKIQPTQKPRG</sequence>
<proteinExistence type="predicted"/>
<dbReference type="EMBL" id="UOFQ01000187">
    <property type="protein sequence ID" value="VAW90411.1"/>
    <property type="molecule type" value="Genomic_DNA"/>
</dbReference>